<dbReference type="Pfam" id="PF03732">
    <property type="entry name" value="Retrotrans_gag"/>
    <property type="match status" value="1"/>
</dbReference>
<evidence type="ECO:0000313" key="4">
    <source>
        <dbReference type="Proteomes" id="UP000486351"/>
    </source>
</evidence>
<sequence>MFELTADPGKVPLPKTPETKRAAKAEKFRSTVGTPYFEDSHMQAPKKDRPSSGRFDHLYDASDNAELGDDDFYDRGDQEETVKDQIRRLSYDDDERDDTKYLEIRTHFSLDKIAEFDGKRYRSDASLQWLKRFIYEMKGTRMPQNSWCDPFSLSLGRASKSWFRQLPKKTQQRWNLLNEAFLDYYCSQFDQSARTRYYSASRKENEPICDFLIRLNGYARTAKIQYEKGGADASDHAEQFLLNCGDGEGMYLLYPLQLADIQRVEQIIKKKILGEKRKKQRDRMVSNRTRDTRRGANSRRGESRRDDRRESRRGDRRDPRRDNRRSCRDDSRDRRVAVAEASVDDL</sequence>
<feature type="domain" description="Retrotransposon gag" evidence="2">
    <location>
        <begin position="151"/>
        <end position="223"/>
    </location>
</feature>
<reference evidence="3 4" key="1">
    <citation type="submission" date="2018-09" db="EMBL/GenBank/DDBJ databases">
        <title>Genomic investigation of the strawberry pathogen Phytophthora fragariae indicates pathogenicity is determined by transcriptional variation in three key races.</title>
        <authorList>
            <person name="Adams T.M."/>
            <person name="Armitage A.D."/>
            <person name="Sobczyk M.K."/>
            <person name="Bates H.J."/>
            <person name="Dunwell J.M."/>
            <person name="Nellist C.F."/>
            <person name="Harrison R.J."/>
        </authorList>
    </citation>
    <scope>NUCLEOTIDE SEQUENCE [LARGE SCALE GENOMIC DNA]</scope>
    <source>
        <strain evidence="3 4">NOV-77</strain>
    </source>
</reference>
<dbReference type="Proteomes" id="UP000486351">
    <property type="component" value="Unassembled WGS sequence"/>
</dbReference>
<evidence type="ECO:0000313" key="3">
    <source>
        <dbReference type="EMBL" id="KAE9299962.1"/>
    </source>
</evidence>
<evidence type="ECO:0000256" key="1">
    <source>
        <dbReference type="SAM" id="MobiDB-lite"/>
    </source>
</evidence>
<protein>
    <recommendedName>
        <fullName evidence="2">Retrotransposon gag domain-containing protein</fullName>
    </recommendedName>
</protein>
<proteinExistence type="predicted"/>
<accession>A0A6G0QRW0</accession>
<dbReference type="EMBL" id="QXFY01002279">
    <property type="protein sequence ID" value="KAE9299962.1"/>
    <property type="molecule type" value="Genomic_DNA"/>
</dbReference>
<evidence type="ECO:0000259" key="2">
    <source>
        <dbReference type="Pfam" id="PF03732"/>
    </source>
</evidence>
<feature type="compositionally biased region" description="Basic and acidic residues" evidence="1">
    <location>
        <begin position="38"/>
        <end position="60"/>
    </location>
</feature>
<feature type="compositionally biased region" description="Basic and acidic residues" evidence="1">
    <location>
        <begin position="282"/>
        <end position="337"/>
    </location>
</feature>
<gene>
    <name evidence="3" type="ORF">PF008_g23122</name>
</gene>
<organism evidence="3 4">
    <name type="scientific">Phytophthora fragariae</name>
    <dbReference type="NCBI Taxonomy" id="53985"/>
    <lineage>
        <taxon>Eukaryota</taxon>
        <taxon>Sar</taxon>
        <taxon>Stramenopiles</taxon>
        <taxon>Oomycota</taxon>
        <taxon>Peronosporomycetes</taxon>
        <taxon>Peronosporales</taxon>
        <taxon>Peronosporaceae</taxon>
        <taxon>Phytophthora</taxon>
    </lineage>
</organism>
<dbReference type="InterPro" id="IPR005162">
    <property type="entry name" value="Retrotrans_gag_dom"/>
</dbReference>
<feature type="region of interest" description="Disordered" evidence="1">
    <location>
        <begin position="275"/>
        <end position="346"/>
    </location>
</feature>
<dbReference type="AlphaFoldDB" id="A0A6G0QRW0"/>
<feature type="region of interest" description="Disordered" evidence="1">
    <location>
        <begin position="1"/>
        <end position="78"/>
    </location>
</feature>
<name>A0A6G0QRW0_9STRA</name>
<feature type="compositionally biased region" description="Basic and acidic residues" evidence="1">
    <location>
        <begin position="17"/>
        <end position="29"/>
    </location>
</feature>
<comment type="caution">
    <text evidence="3">The sequence shown here is derived from an EMBL/GenBank/DDBJ whole genome shotgun (WGS) entry which is preliminary data.</text>
</comment>